<evidence type="ECO:0000256" key="1">
    <source>
        <dbReference type="SAM" id="SignalP"/>
    </source>
</evidence>
<evidence type="ECO:0000313" key="4">
    <source>
        <dbReference type="WBParaSite" id="ALUE_0001682301-mRNA-1"/>
    </source>
</evidence>
<dbReference type="AlphaFoldDB" id="A0A0M3IF66"/>
<keyword evidence="3" id="KW-1185">Reference proteome</keyword>
<name>A0A0M3IF66_ASCLU</name>
<proteinExistence type="predicted"/>
<reference evidence="4" key="1">
    <citation type="submission" date="2017-02" db="UniProtKB">
        <authorList>
            <consortium name="WormBaseParasite"/>
        </authorList>
    </citation>
    <scope>IDENTIFICATION</scope>
</reference>
<evidence type="ECO:0000313" key="3">
    <source>
        <dbReference type="Proteomes" id="UP000036681"/>
    </source>
</evidence>
<feature type="signal peptide" evidence="1">
    <location>
        <begin position="1"/>
        <end position="18"/>
    </location>
</feature>
<organism evidence="3 4">
    <name type="scientific">Ascaris lumbricoides</name>
    <name type="common">Giant roundworm</name>
    <dbReference type="NCBI Taxonomy" id="6252"/>
    <lineage>
        <taxon>Eukaryota</taxon>
        <taxon>Metazoa</taxon>
        <taxon>Ecdysozoa</taxon>
        <taxon>Nematoda</taxon>
        <taxon>Chromadorea</taxon>
        <taxon>Rhabditida</taxon>
        <taxon>Spirurina</taxon>
        <taxon>Ascaridomorpha</taxon>
        <taxon>Ascaridoidea</taxon>
        <taxon>Ascarididae</taxon>
        <taxon>Ascaris</taxon>
    </lineage>
</organism>
<dbReference type="Proteomes" id="UP000036681">
    <property type="component" value="Unplaced"/>
</dbReference>
<protein>
    <submittedName>
        <fullName evidence="4">Ground-like domain-containing protein</fullName>
    </submittedName>
</protein>
<dbReference type="Pfam" id="PF04155">
    <property type="entry name" value="Ground-like"/>
    <property type="match status" value="1"/>
</dbReference>
<feature type="chain" id="PRO_5005657132" evidence="1">
    <location>
        <begin position="19"/>
        <end position="123"/>
    </location>
</feature>
<evidence type="ECO:0000259" key="2">
    <source>
        <dbReference type="Pfam" id="PF04155"/>
    </source>
</evidence>
<dbReference type="InterPro" id="IPR007284">
    <property type="entry name" value="Ground-like_dom"/>
</dbReference>
<sequence length="123" mass="13718">MILRCSIIAIGLLSIVECANVDRSRRQIDETNDLLDLINQMGDKDDFTEPICTDWMLQVAMEDSMTNDTVESKQSVQEAAEAVLGTRLDVACTRGELSFAVSTRRFCKVTLGEITCYAFEPSE</sequence>
<accession>A0A0M3IF66</accession>
<dbReference type="WBParaSite" id="ALUE_0001682301-mRNA-1">
    <property type="protein sequence ID" value="ALUE_0001682301-mRNA-1"/>
    <property type="gene ID" value="ALUE_0001682301"/>
</dbReference>
<feature type="domain" description="Ground-like" evidence="2">
    <location>
        <begin position="52"/>
        <end position="119"/>
    </location>
</feature>
<keyword evidence="1" id="KW-0732">Signal</keyword>